<feature type="region of interest" description="Disordered" evidence="3">
    <location>
        <begin position="273"/>
        <end position="312"/>
    </location>
</feature>
<dbReference type="SMART" id="SM00466">
    <property type="entry name" value="SRA"/>
    <property type="match status" value="1"/>
</dbReference>
<dbReference type="GO" id="GO:0061630">
    <property type="term" value="F:ubiquitin protein ligase activity"/>
    <property type="evidence" value="ECO:0007669"/>
    <property type="project" value="TreeGrafter"/>
</dbReference>
<keyword evidence="1 2" id="KW-0539">Nucleus</keyword>
<reference evidence="5 6" key="1">
    <citation type="journal article" date="2018" name="Nat. Ecol. Evol.">
        <title>Pezizomycetes genomes reveal the molecular basis of ectomycorrhizal truffle lifestyle.</title>
        <authorList>
            <person name="Murat C."/>
            <person name="Payen T."/>
            <person name="Noel B."/>
            <person name="Kuo A."/>
            <person name="Morin E."/>
            <person name="Chen J."/>
            <person name="Kohler A."/>
            <person name="Krizsan K."/>
            <person name="Balestrini R."/>
            <person name="Da Silva C."/>
            <person name="Montanini B."/>
            <person name="Hainaut M."/>
            <person name="Levati E."/>
            <person name="Barry K.W."/>
            <person name="Belfiori B."/>
            <person name="Cichocki N."/>
            <person name="Clum A."/>
            <person name="Dockter R.B."/>
            <person name="Fauchery L."/>
            <person name="Guy J."/>
            <person name="Iotti M."/>
            <person name="Le Tacon F."/>
            <person name="Lindquist E.A."/>
            <person name="Lipzen A."/>
            <person name="Malagnac F."/>
            <person name="Mello A."/>
            <person name="Molinier V."/>
            <person name="Miyauchi S."/>
            <person name="Poulain J."/>
            <person name="Riccioni C."/>
            <person name="Rubini A."/>
            <person name="Sitrit Y."/>
            <person name="Splivallo R."/>
            <person name="Traeger S."/>
            <person name="Wang M."/>
            <person name="Zifcakova L."/>
            <person name="Wipf D."/>
            <person name="Zambonelli A."/>
            <person name="Paolocci F."/>
            <person name="Nowrousian M."/>
            <person name="Ottonello S."/>
            <person name="Baldrian P."/>
            <person name="Spatafora J.W."/>
            <person name="Henrissat B."/>
            <person name="Nagy L.G."/>
            <person name="Aury J.M."/>
            <person name="Wincker P."/>
            <person name="Grigoriev I.V."/>
            <person name="Bonfante P."/>
            <person name="Martin F.M."/>
        </authorList>
    </citation>
    <scope>NUCLEOTIDE SEQUENCE [LARGE SCALE GENOMIC DNA]</scope>
    <source>
        <strain evidence="5 6">ATCC MYA-4762</strain>
    </source>
</reference>
<dbReference type="SUPFAM" id="SSF88697">
    <property type="entry name" value="PUA domain-like"/>
    <property type="match status" value="1"/>
</dbReference>
<feature type="compositionally biased region" description="Basic and acidic residues" evidence="3">
    <location>
        <begin position="301"/>
        <end position="311"/>
    </location>
</feature>
<feature type="compositionally biased region" description="Polar residues" evidence="3">
    <location>
        <begin position="22"/>
        <end position="54"/>
    </location>
</feature>
<comment type="subcellular location">
    <subcellularLocation>
        <location evidence="2">Nucleus</location>
    </subcellularLocation>
</comment>
<dbReference type="Pfam" id="PF02182">
    <property type="entry name" value="SAD_SRA"/>
    <property type="match status" value="1"/>
</dbReference>
<dbReference type="InterPro" id="IPR003105">
    <property type="entry name" value="SRA_YDG"/>
</dbReference>
<dbReference type="GO" id="GO:0005634">
    <property type="term" value="C:nucleus"/>
    <property type="evidence" value="ECO:0007669"/>
    <property type="project" value="UniProtKB-SubCell"/>
</dbReference>
<gene>
    <name evidence="5" type="ORF">L211DRAFT_849713</name>
</gene>
<dbReference type="PANTHER" id="PTHR14140">
    <property type="entry name" value="E3 UBIQUITIN-PROTEIN LIGASE UHRF-RELATED"/>
    <property type="match status" value="1"/>
</dbReference>
<dbReference type="InterPro" id="IPR045134">
    <property type="entry name" value="UHRF1/2-like"/>
</dbReference>
<feature type="compositionally biased region" description="Low complexity" evidence="3">
    <location>
        <begin position="104"/>
        <end position="121"/>
    </location>
</feature>
<dbReference type="GO" id="GO:0016567">
    <property type="term" value="P:protein ubiquitination"/>
    <property type="evidence" value="ECO:0007669"/>
    <property type="project" value="TreeGrafter"/>
</dbReference>
<evidence type="ECO:0000256" key="1">
    <source>
        <dbReference type="ARBA" id="ARBA00023242"/>
    </source>
</evidence>
<evidence type="ECO:0000313" key="5">
    <source>
        <dbReference type="EMBL" id="RPB23443.1"/>
    </source>
</evidence>
<evidence type="ECO:0000256" key="3">
    <source>
        <dbReference type="SAM" id="MobiDB-lite"/>
    </source>
</evidence>
<dbReference type="EMBL" id="ML121546">
    <property type="protein sequence ID" value="RPB23443.1"/>
    <property type="molecule type" value="Genomic_DNA"/>
</dbReference>
<dbReference type="STRING" id="1051890.A0A3N4LKH9"/>
<dbReference type="GO" id="GO:0044027">
    <property type="term" value="P:negative regulation of gene expression via chromosomal CpG island methylation"/>
    <property type="evidence" value="ECO:0007669"/>
    <property type="project" value="TreeGrafter"/>
</dbReference>
<accession>A0A3N4LKH9</accession>
<dbReference type="InterPro" id="IPR015947">
    <property type="entry name" value="PUA-like_sf"/>
</dbReference>
<feature type="domain" description="YDG" evidence="4">
    <location>
        <begin position="359"/>
        <end position="501"/>
    </location>
</feature>
<feature type="compositionally biased region" description="Pro residues" evidence="3">
    <location>
        <begin position="9"/>
        <end position="20"/>
    </location>
</feature>
<proteinExistence type="predicted"/>
<organism evidence="5 6">
    <name type="scientific">Terfezia boudieri ATCC MYA-4762</name>
    <dbReference type="NCBI Taxonomy" id="1051890"/>
    <lineage>
        <taxon>Eukaryota</taxon>
        <taxon>Fungi</taxon>
        <taxon>Dikarya</taxon>
        <taxon>Ascomycota</taxon>
        <taxon>Pezizomycotina</taxon>
        <taxon>Pezizomycetes</taxon>
        <taxon>Pezizales</taxon>
        <taxon>Pezizaceae</taxon>
        <taxon>Terfezia</taxon>
    </lineage>
</organism>
<evidence type="ECO:0000313" key="6">
    <source>
        <dbReference type="Proteomes" id="UP000267821"/>
    </source>
</evidence>
<keyword evidence="6" id="KW-1185">Reference proteome</keyword>
<dbReference type="InterPro" id="IPR036987">
    <property type="entry name" value="SRA-YDG_sf"/>
</dbReference>
<dbReference type="InParanoid" id="A0A3N4LKH9"/>
<dbReference type="AlphaFoldDB" id="A0A3N4LKH9"/>
<dbReference type="OrthoDB" id="2270193at2759"/>
<dbReference type="PROSITE" id="PS51015">
    <property type="entry name" value="YDG"/>
    <property type="match status" value="1"/>
</dbReference>
<protein>
    <recommendedName>
        <fullName evidence="4">YDG domain-containing protein</fullName>
    </recommendedName>
</protein>
<evidence type="ECO:0000259" key="4">
    <source>
        <dbReference type="PROSITE" id="PS51015"/>
    </source>
</evidence>
<sequence length="527" mass="57763">MTQINSSTPPAPDSGYPPIPTARSSSIPSTKTPTALRPSAQQGTANRIQKSTAIPSIKPSYRLPGRLAQKPAPVSHGSGNQTAVSLRRPIGQPHRPLSPLPNHPSASTSASTSLPRTLSTTDKTCIKAEQVTSPSSSVISDLSVPDLVIKMEGGKAVKTEPSDEIIDLDKAQSAKRSIAELWETATPAVKDLILCRHRLQQISKVAMRNGLSPTDALEVRSHLDKLSTFPFEENSYDDVRIAAAVKFVTKPEIFGDLIARRATSLREKWKSGDFSPEPFLDDEDQLVDSSNEEEYETSDTEAERPPLRRDPGCTTVSPREMVDECVARHLRGIIIGRGKQGTKIYKLDPYYPKKPADVFGHNRLRVGDWWPFQTFALKDGAHGSKMGGIHGRTNLGAFSVVVSGGIYEGNDSDSGDRILYSGSKGGSEEDATSEAPYTNATKSLVVSTKHNKPVRVLRSSRNNSRWSPSAGIRYDGLYNVESYTIRTDGERKKFYQFVLVRVQDQAPIDRTRPTAVEIAALDRIKEM</sequence>
<name>A0A3N4LKH9_9PEZI</name>
<feature type="compositionally biased region" description="Acidic residues" evidence="3">
    <location>
        <begin position="279"/>
        <end position="300"/>
    </location>
</feature>
<feature type="region of interest" description="Disordered" evidence="3">
    <location>
        <begin position="1"/>
        <end position="121"/>
    </location>
</feature>
<dbReference type="Proteomes" id="UP000267821">
    <property type="component" value="Unassembled WGS sequence"/>
</dbReference>
<dbReference type="PANTHER" id="PTHR14140:SF27">
    <property type="entry name" value="OS04G0289800 PROTEIN"/>
    <property type="match status" value="1"/>
</dbReference>
<evidence type="ECO:0000256" key="2">
    <source>
        <dbReference type="PROSITE-ProRule" id="PRU00358"/>
    </source>
</evidence>
<dbReference type="Gene3D" id="2.30.280.10">
    <property type="entry name" value="SRA-YDG"/>
    <property type="match status" value="1"/>
</dbReference>